<keyword evidence="1" id="KW-0238">DNA-binding</keyword>
<dbReference type="InterPro" id="IPR010982">
    <property type="entry name" value="Lambda_DNA-bd_dom_sf"/>
</dbReference>
<dbReference type="AlphaFoldDB" id="A0A9Q2NRK4"/>
<proteinExistence type="predicted"/>
<dbReference type="Proteomes" id="UP000809337">
    <property type="component" value="Unassembled WGS sequence"/>
</dbReference>
<name>A0A9Q2NRK4_9RHOB</name>
<dbReference type="PANTHER" id="PTHR46558">
    <property type="entry name" value="TRACRIPTIONAL REGULATORY PROTEIN-RELATED-RELATED"/>
    <property type="match status" value="1"/>
</dbReference>
<reference evidence="3" key="1">
    <citation type="submission" date="2021-01" db="EMBL/GenBank/DDBJ databases">
        <title>Diatom-associated Roseobacters Show Island Model of Population Structure.</title>
        <authorList>
            <person name="Qu L."/>
            <person name="Feng X."/>
            <person name="Chen Y."/>
            <person name="Li L."/>
            <person name="Wang X."/>
            <person name="Hu Z."/>
            <person name="Wang H."/>
            <person name="Luo H."/>
        </authorList>
    </citation>
    <scope>NUCLEOTIDE SEQUENCE</scope>
    <source>
        <strain evidence="3">SM26-45</strain>
    </source>
</reference>
<evidence type="ECO:0000259" key="2">
    <source>
        <dbReference type="PROSITE" id="PS50943"/>
    </source>
</evidence>
<evidence type="ECO:0000313" key="4">
    <source>
        <dbReference type="Proteomes" id="UP000809337"/>
    </source>
</evidence>
<dbReference type="EMBL" id="JAFBWN010000061">
    <property type="protein sequence ID" value="MBM2357737.1"/>
    <property type="molecule type" value="Genomic_DNA"/>
</dbReference>
<sequence length="129" mass="14427">MPHPIDIHVGSQIRSLRRALKLSQTDLATRLGVSFQQIQKYETGANRVSASKLAEASDILGVSITYLFPERYQEQPLSSEEKTLVAAYRSADIESKELLTIVAEKVAEPAHTDMLTLFENSPRLGEEER</sequence>
<protein>
    <submittedName>
        <fullName evidence="3">Helix-turn-helix domain-containing protein</fullName>
    </submittedName>
</protein>
<dbReference type="GO" id="GO:0003677">
    <property type="term" value="F:DNA binding"/>
    <property type="evidence" value="ECO:0007669"/>
    <property type="project" value="UniProtKB-KW"/>
</dbReference>
<comment type="caution">
    <text evidence="3">The sequence shown here is derived from an EMBL/GenBank/DDBJ whole genome shotgun (WGS) entry which is preliminary data.</text>
</comment>
<evidence type="ECO:0000256" key="1">
    <source>
        <dbReference type="ARBA" id="ARBA00023125"/>
    </source>
</evidence>
<dbReference type="SUPFAM" id="SSF47413">
    <property type="entry name" value="lambda repressor-like DNA-binding domains"/>
    <property type="match status" value="1"/>
</dbReference>
<dbReference type="Pfam" id="PF01381">
    <property type="entry name" value="HTH_3"/>
    <property type="match status" value="1"/>
</dbReference>
<accession>A0A9Q2NRK4</accession>
<dbReference type="PROSITE" id="PS50943">
    <property type="entry name" value="HTH_CROC1"/>
    <property type="match status" value="1"/>
</dbReference>
<gene>
    <name evidence="3" type="ORF">JQX14_24690</name>
</gene>
<evidence type="ECO:0000313" key="3">
    <source>
        <dbReference type="EMBL" id="MBM2357737.1"/>
    </source>
</evidence>
<dbReference type="SMART" id="SM00530">
    <property type="entry name" value="HTH_XRE"/>
    <property type="match status" value="1"/>
</dbReference>
<dbReference type="InterPro" id="IPR001387">
    <property type="entry name" value="Cro/C1-type_HTH"/>
</dbReference>
<dbReference type="Gene3D" id="1.10.260.40">
    <property type="entry name" value="lambda repressor-like DNA-binding domains"/>
    <property type="match status" value="1"/>
</dbReference>
<dbReference type="RefSeq" id="WP_231036652.1">
    <property type="nucleotide sequence ID" value="NZ_JAJNGX010000061.1"/>
</dbReference>
<feature type="domain" description="HTH cro/C1-type" evidence="2">
    <location>
        <begin position="13"/>
        <end position="67"/>
    </location>
</feature>
<dbReference type="CDD" id="cd00093">
    <property type="entry name" value="HTH_XRE"/>
    <property type="match status" value="1"/>
</dbReference>
<dbReference type="PANTHER" id="PTHR46558:SF4">
    <property type="entry name" value="DNA-BIDING PHAGE PROTEIN"/>
    <property type="match status" value="1"/>
</dbReference>
<organism evidence="3 4">
    <name type="scientific">Pseudosulfitobacter pseudonitzschiae</name>
    <dbReference type="NCBI Taxonomy" id="1402135"/>
    <lineage>
        <taxon>Bacteria</taxon>
        <taxon>Pseudomonadati</taxon>
        <taxon>Pseudomonadota</taxon>
        <taxon>Alphaproteobacteria</taxon>
        <taxon>Rhodobacterales</taxon>
        <taxon>Roseobacteraceae</taxon>
        <taxon>Pseudosulfitobacter</taxon>
    </lineage>
</organism>